<dbReference type="PANTHER" id="PTHR43267:SF1">
    <property type="entry name" value="TRNA THREONYLCARBAMOYLADENOSINE DEHYDRATASE"/>
    <property type="match status" value="1"/>
</dbReference>
<sequence length="304" mass="33172">MENNMNRLDRQSFLGPDSDTLLHECTVGLVGLGGGGSHVVQQLAHLGVGGYVLVDPDRIDFSNTNRLVGGTLADVEAQALKVSIAERVIRGVQPEARIISVADTWLEATDDLKRCDVIVGAVDSYKERDQLEGFARRHLIPYVDMGMDVTDLGNNGFLISGQVISSLPGGPCLRCCGLVTDARLEMEAQAYGVAGGRPQVVWSNGVLASTAAGLVVQLITPWFPSSPEFVYLEYDGNKGIVRPHGQMGLLKGRKCPHHPAEETGDPLFDIRKHLARLESRSKVAEVERVPLWRRLISFFRNDCS</sequence>
<dbReference type="PANTHER" id="PTHR43267">
    <property type="entry name" value="TRNA THREONYLCARBAMOYLADENOSINE DEHYDRATASE"/>
    <property type="match status" value="1"/>
</dbReference>
<dbReference type="InterPro" id="IPR035985">
    <property type="entry name" value="Ubiquitin-activating_enz"/>
</dbReference>
<reference evidence="2 3" key="1">
    <citation type="journal article" date="2016" name="Front. Microbiol.">
        <title>Genome Sequence of the Piezophilic, Mesophilic Sulfate-Reducing Bacterium Desulfovibrio indicus J2T.</title>
        <authorList>
            <person name="Cao J."/>
            <person name="Maignien L."/>
            <person name="Shao Z."/>
            <person name="Alain K."/>
            <person name="Jebbar M."/>
        </authorList>
    </citation>
    <scope>NUCLEOTIDE SEQUENCE [LARGE SCALE GENOMIC DNA]</scope>
    <source>
        <strain evidence="2 3">J2</strain>
    </source>
</reference>
<dbReference type="Proteomes" id="UP000055611">
    <property type="component" value="Chromosome"/>
</dbReference>
<name>A0ABM5YU53_9BACT</name>
<dbReference type="SUPFAM" id="SSF69572">
    <property type="entry name" value="Activating enzymes of the ubiquitin-like proteins"/>
    <property type="match status" value="1"/>
</dbReference>
<feature type="domain" description="THIF-type NAD/FAD binding fold" evidence="1">
    <location>
        <begin position="13"/>
        <end position="240"/>
    </location>
</feature>
<keyword evidence="3" id="KW-1185">Reference proteome</keyword>
<evidence type="ECO:0000259" key="1">
    <source>
        <dbReference type="Pfam" id="PF00899"/>
    </source>
</evidence>
<accession>A0ABM5YU53</accession>
<proteinExistence type="predicted"/>
<dbReference type="Gene3D" id="3.40.50.720">
    <property type="entry name" value="NAD(P)-binding Rossmann-like Domain"/>
    <property type="match status" value="1"/>
</dbReference>
<dbReference type="InterPro" id="IPR045886">
    <property type="entry name" value="ThiF/MoeB/HesA"/>
</dbReference>
<dbReference type="InterPro" id="IPR000594">
    <property type="entry name" value="ThiF_NAD_FAD-bd"/>
</dbReference>
<dbReference type="Pfam" id="PF00899">
    <property type="entry name" value="ThiF"/>
    <property type="match status" value="1"/>
</dbReference>
<organism evidence="2 3">
    <name type="scientific">Pseudodesulfovibrio indicus</name>
    <dbReference type="NCBI Taxonomy" id="1716143"/>
    <lineage>
        <taxon>Bacteria</taxon>
        <taxon>Pseudomonadati</taxon>
        <taxon>Thermodesulfobacteriota</taxon>
        <taxon>Desulfovibrionia</taxon>
        <taxon>Desulfovibrionales</taxon>
        <taxon>Desulfovibrionaceae</taxon>
    </lineage>
</organism>
<protein>
    <submittedName>
        <fullName evidence="2">Thiamine/molybdopterin biosynthesis protein</fullName>
    </submittedName>
</protein>
<evidence type="ECO:0000313" key="3">
    <source>
        <dbReference type="Proteomes" id="UP000055611"/>
    </source>
</evidence>
<dbReference type="EMBL" id="CP014206">
    <property type="protein sequence ID" value="AMK11010.1"/>
    <property type="molecule type" value="Genomic_DNA"/>
</dbReference>
<evidence type="ECO:0000313" key="2">
    <source>
        <dbReference type="EMBL" id="AMK11010.1"/>
    </source>
</evidence>
<gene>
    <name evidence="2" type="ORF">AWY79_07740</name>
</gene>